<evidence type="ECO:0000313" key="4">
    <source>
        <dbReference type="Proteomes" id="UP000189670"/>
    </source>
</evidence>
<gene>
    <name evidence="3" type="ORF">OMM_03498</name>
</gene>
<feature type="domain" description="Dynamin N-terminal" evidence="2">
    <location>
        <begin position="46"/>
        <end position="214"/>
    </location>
</feature>
<keyword evidence="1" id="KW-0472">Membrane</keyword>
<reference evidence="4" key="1">
    <citation type="submission" date="2012-11" db="EMBL/GenBank/DDBJ databases">
        <authorList>
            <person name="Lucero-Rivera Y.E."/>
            <person name="Tovar-Ramirez D."/>
        </authorList>
    </citation>
    <scope>NUCLEOTIDE SEQUENCE [LARGE SCALE GENOMIC DNA]</scope>
    <source>
        <strain evidence="4">Araruama</strain>
    </source>
</reference>
<accession>A0A1V1P5L7</accession>
<dbReference type="SUPFAM" id="SSF52540">
    <property type="entry name" value="P-loop containing nucleoside triphosphate hydrolases"/>
    <property type="match status" value="1"/>
</dbReference>
<evidence type="ECO:0000313" key="3">
    <source>
        <dbReference type="EMBL" id="ETR70078.1"/>
    </source>
</evidence>
<dbReference type="InterPro" id="IPR027417">
    <property type="entry name" value="P-loop_NTPase"/>
</dbReference>
<proteinExistence type="predicted"/>
<dbReference type="PANTHER" id="PTHR43681">
    <property type="entry name" value="TRANSMEMBRANE GTPASE FZO"/>
    <property type="match status" value="1"/>
</dbReference>
<dbReference type="InterPro" id="IPR045063">
    <property type="entry name" value="Dynamin_N"/>
</dbReference>
<dbReference type="Proteomes" id="UP000189670">
    <property type="component" value="Unassembled WGS sequence"/>
</dbReference>
<organism evidence="3 4">
    <name type="scientific">Candidatus Magnetoglobus multicellularis str. Araruama</name>
    <dbReference type="NCBI Taxonomy" id="890399"/>
    <lineage>
        <taxon>Bacteria</taxon>
        <taxon>Pseudomonadati</taxon>
        <taxon>Thermodesulfobacteriota</taxon>
        <taxon>Desulfobacteria</taxon>
        <taxon>Desulfobacterales</taxon>
        <taxon>Desulfobacteraceae</taxon>
        <taxon>Candidatus Magnetoglobus</taxon>
    </lineage>
</organism>
<keyword evidence="1" id="KW-1133">Transmembrane helix</keyword>
<protein>
    <recommendedName>
        <fullName evidence="2">Dynamin N-terminal domain-containing protein</fullName>
    </recommendedName>
</protein>
<dbReference type="AlphaFoldDB" id="A0A1V1P5L7"/>
<feature type="transmembrane region" description="Helical" evidence="1">
    <location>
        <begin position="358"/>
        <end position="376"/>
    </location>
</feature>
<dbReference type="EMBL" id="ATBP01000494">
    <property type="protein sequence ID" value="ETR70078.1"/>
    <property type="molecule type" value="Genomic_DNA"/>
</dbReference>
<dbReference type="Gene3D" id="3.40.50.300">
    <property type="entry name" value="P-loop containing nucleotide triphosphate hydrolases"/>
    <property type="match status" value="1"/>
</dbReference>
<dbReference type="InterPro" id="IPR051943">
    <property type="entry name" value="TRAFAC_Dynamin-like_GTPase"/>
</dbReference>
<feature type="transmembrane region" description="Helical" evidence="1">
    <location>
        <begin position="328"/>
        <end position="352"/>
    </location>
</feature>
<dbReference type="PANTHER" id="PTHR43681:SF1">
    <property type="entry name" value="SARCALUMENIN"/>
    <property type="match status" value="1"/>
</dbReference>
<comment type="caution">
    <text evidence="3">The sequence shown here is derived from an EMBL/GenBank/DDBJ whole genome shotgun (WGS) entry which is preliminary data.</text>
</comment>
<dbReference type="Pfam" id="PF00350">
    <property type="entry name" value="Dynamin_N"/>
    <property type="match status" value="1"/>
</dbReference>
<dbReference type="InterPro" id="IPR022812">
    <property type="entry name" value="Dynamin"/>
</dbReference>
<sequence>MNRETYIDTLRSELVDMVKENLSPVAMDYRYSEAPLEANIKWRPLVLVIGNYSSGKSTLINDFLGGNIQTTGQAPTDDSFTVITYDDSVTESSTVKTIEERDGKFLMNDPDYPFESLKKYGQRFAAHFRLKKVNSPFLKNLAIIDTPGMHDSISEQDRGYNYQHVLGDLAGIADLILVLFDPHKAGTVQEAHTSLKDTLPAKTFEDRVLFVLNRIDECETLMDLLRVYGTLCWNLSQMTGRKDIPLIRLTYSPHAAQQHGIEPSANQIAYLQYLKNQREELKEAILKAPQYRLDHLATFVETHSERLTHLLEALISARKKNIIYKAKSFLSGIMASLIGGGAVGLGLVLAQLIPVDHVVLPSAAGGSAILFFLIWLNSIQKILMRKHLDHTIKNLEQLTPLETQTQKDSWMAIKNIAIRFIQRTQNSYSLWDMQADYAMVQRIFDDGAKDVREALNELSGIRDNMTIDPKANLLRKEDEFIDIYPLGRNIFTGAPIDYT</sequence>
<evidence type="ECO:0000259" key="2">
    <source>
        <dbReference type="Pfam" id="PF00350"/>
    </source>
</evidence>
<name>A0A1V1P5L7_9BACT</name>
<dbReference type="PRINTS" id="PR00195">
    <property type="entry name" value="DYNAMIN"/>
</dbReference>
<evidence type="ECO:0000256" key="1">
    <source>
        <dbReference type="SAM" id="Phobius"/>
    </source>
</evidence>
<keyword evidence="1" id="KW-0812">Transmembrane</keyword>